<feature type="binding site" evidence="9 11">
    <location>
        <position position="33"/>
    </location>
    <ligand>
        <name>substrate</name>
    </ligand>
</feature>
<dbReference type="SMART" id="SM00934">
    <property type="entry name" value="OMPdecase"/>
    <property type="match status" value="1"/>
</dbReference>
<feature type="binding site" evidence="9">
    <location>
        <begin position="60"/>
        <end position="69"/>
    </location>
    <ligand>
        <name>substrate</name>
    </ligand>
</feature>
<dbReference type="GO" id="GO:0005829">
    <property type="term" value="C:cytosol"/>
    <property type="evidence" value="ECO:0007669"/>
    <property type="project" value="TreeGrafter"/>
</dbReference>
<dbReference type="SUPFAM" id="SSF51366">
    <property type="entry name" value="Ribulose-phoshate binding barrel"/>
    <property type="match status" value="1"/>
</dbReference>
<dbReference type="UniPathway" id="UPA00070">
    <property type="reaction ID" value="UER00120"/>
</dbReference>
<dbReference type="InterPro" id="IPR047596">
    <property type="entry name" value="OMPdecase_bac"/>
</dbReference>
<dbReference type="InterPro" id="IPR018089">
    <property type="entry name" value="OMPdecase_AS"/>
</dbReference>
<feature type="binding site" evidence="9 11">
    <location>
        <position position="192"/>
    </location>
    <ligand>
        <name>substrate</name>
    </ligand>
</feature>
<keyword evidence="6 9" id="KW-0456">Lyase</keyword>
<comment type="pathway">
    <text evidence="2 9 12">Pyrimidine metabolism; UMP biosynthesis via de novo pathway; UMP from orotate: step 2/2.</text>
</comment>
<evidence type="ECO:0000313" key="15">
    <source>
        <dbReference type="Proteomes" id="UP000199318"/>
    </source>
</evidence>
<feature type="binding site" evidence="9 11">
    <location>
        <position position="11"/>
    </location>
    <ligand>
        <name>substrate</name>
    </ligand>
</feature>
<dbReference type="NCBIfam" id="TIGR01740">
    <property type="entry name" value="pyrF"/>
    <property type="match status" value="1"/>
</dbReference>
<dbReference type="InterPro" id="IPR013785">
    <property type="entry name" value="Aldolase_TIM"/>
</dbReference>
<evidence type="ECO:0000256" key="10">
    <source>
        <dbReference type="PIRSR" id="PIRSR614732-1"/>
    </source>
</evidence>
<name>A0A1H9PX01_9BACI</name>
<reference evidence="15" key="1">
    <citation type="submission" date="2016-10" db="EMBL/GenBank/DDBJ databases">
        <authorList>
            <person name="de Groot N.N."/>
        </authorList>
    </citation>
    <scope>NUCLEOTIDE SEQUENCE [LARGE SCALE GENOMIC DNA]</scope>
    <source>
        <strain evidence="15">10nlg</strain>
    </source>
</reference>
<dbReference type="CDD" id="cd04725">
    <property type="entry name" value="OMP_decarboxylase_like"/>
    <property type="match status" value="1"/>
</dbReference>
<dbReference type="Pfam" id="PF00215">
    <property type="entry name" value="OMPdecase"/>
    <property type="match status" value="1"/>
</dbReference>
<feature type="binding site" evidence="9 11">
    <location>
        <position position="183"/>
    </location>
    <ligand>
        <name>substrate</name>
    </ligand>
</feature>
<dbReference type="PANTHER" id="PTHR32119">
    <property type="entry name" value="OROTIDINE 5'-PHOSPHATE DECARBOXYLASE"/>
    <property type="match status" value="1"/>
</dbReference>
<evidence type="ECO:0000256" key="12">
    <source>
        <dbReference type="RuleBase" id="RU000512"/>
    </source>
</evidence>
<keyword evidence="4 9" id="KW-0210">Decarboxylase</keyword>
<sequence length="236" mass="26186">MQISPLYIALDKENETKALAFLNEFKEETLDVKVGMELYFREGPRIVETIKQAGHRVFIDLKIHDIPVTAEKAMRNLAKLEPDCVNVHALGGKEMMKRAKEGLTAGTPASKEPPLCLAVTHLTSSSQEMLRNDLAIATDIQAHVLQLSASVYESGLDGVICSALDVSAVKEHFPLYALCPGIRRKADEPDDQKRAVTPREAREFGADAIVVGRGITKASSPQKAYQDYIREWLKER</sequence>
<evidence type="ECO:0000256" key="11">
    <source>
        <dbReference type="PIRSR" id="PIRSR614732-2"/>
    </source>
</evidence>
<feature type="domain" description="Orotidine 5'-phosphate decarboxylase" evidence="13">
    <location>
        <begin position="5"/>
        <end position="228"/>
    </location>
</feature>
<evidence type="ECO:0000256" key="3">
    <source>
        <dbReference type="ARBA" id="ARBA00011738"/>
    </source>
</evidence>
<dbReference type="PANTHER" id="PTHR32119:SF2">
    <property type="entry name" value="OROTIDINE 5'-PHOSPHATE DECARBOXYLASE"/>
    <property type="match status" value="1"/>
</dbReference>
<evidence type="ECO:0000256" key="9">
    <source>
        <dbReference type="HAMAP-Rule" id="MF_01200"/>
    </source>
</evidence>
<evidence type="ECO:0000256" key="1">
    <source>
        <dbReference type="ARBA" id="ARBA00002356"/>
    </source>
</evidence>
<evidence type="ECO:0000256" key="7">
    <source>
        <dbReference type="ARBA" id="ARBA00049157"/>
    </source>
</evidence>
<dbReference type="InterPro" id="IPR001754">
    <property type="entry name" value="OMPdeCOase_dom"/>
</dbReference>
<dbReference type="Proteomes" id="UP000199318">
    <property type="component" value="Unassembled WGS sequence"/>
</dbReference>
<organism evidence="14 15">
    <name type="scientific">Salisediminibacterium halotolerans</name>
    <dbReference type="NCBI Taxonomy" id="517425"/>
    <lineage>
        <taxon>Bacteria</taxon>
        <taxon>Bacillati</taxon>
        <taxon>Bacillota</taxon>
        <taxon>Bacilli</taxon>
        <taxon>Bacillales</taxon>
        <taxon>Bacillaceae</taxon>
        <taxon>Salisediminibacterium</taxon>
    </lineage>
</organism>
<comment type="catalytic activity">
    <reaction evidence="7 9 12">
        <text>orotidine 5'-phosphate + H(+) = UMP + CO2</text>
        <dbReference type="Rhea" id="RHEA:11596"/>
        <dbReference type="ChEBI" id="CHEBI:15378"/>
        <dbReference type="ChEBI" id="CHEBI:16526"/>
        <dbReference type="ChEBI" id="CHEBI:57538"/>
        <dbReference type="ChEBI" id="CHEBI:57865"/>
        <dbReference type="EC" id="4.1.1.23"/>
    </reaction>
</comment>
<dbReference type="FunFam" id="3.20.20.70:FF:000015">
    <property type="entry name" value="Orotidine 5'-phosphate decarboxylase"/>
    <property type="match status" value="1"/>
</dbReference>
<dbReference type="Gene3D" id="3.20.20.70">
    <property type="entry name" value="Aldolase class I"/>
    <property type="match status" value="1"/>
</dbReference>
<evidence type="ECO:0000256" key="6">
    <source>
        <dbReference type="ARBA" id="ARBA00023239"/>
    </source>
</evidence>
<comment type="subunit">
    <text evidence="3 9">Homodimer.</text>
</comment>
<accession>A0A1H9PX01</accession>
<feature type="active site" description="For OMPdecase activity" evidence="10">
    <location>
        <position position="60"/>
    </location>
</feature>
<dbReference type="RefSeq" id="WP_093071742.1">
    <property type="nucleotide sequence ID" value="NZ_FOGV01000002.1"/>
</dbReference>
<dbReference type="InterPro" id="IPR014732">
    <property type="entry name" value="OMPdecase"/>
</dbReference>
<protein>
    <recommendedName>
        <fullName evidence="9">Orotidine 5'-phosphate decarboxylase</fullName>
        <ecNumber evidence="9">4.1.1.23</ecNumber>
    </recommendedName>
    <alternativeName>
        <fullName evidence="9">OMP decarboxylase</fullName>
        <shortName evidence="9">OMPDCase</shortName>
        <shortName evidence="9">OMPdecase</shortName>
    </alternativeName>
</protein>
<dbReference type="PROSITE" id="PS00156">
    <property type="entry name" value="OMPDECASE"/>
    <property type="match status" value="1"/>
</dbReference>
<dbReference type="EMBL" id="FOGV01000002">
    <property type="protein sequence ID" value="SER52714.1"/>
    <property type="molecule type" value="Genomic_DNA"/>
</dbReference>
<dbReference type="GO" id="GO:0006207">
    <property type="term" value="P:'de novo' pyrimidine nucleobase biosynthetic process"/>
    <property type="evidence" value="ECO:0007669"/>
    <property type="project" value="InterPro"/>
</dbReference>
<dbReference type="GO" id="GO:0044205">
    <property type="term" value="P:'de novo' UMP biosynthetic process"/>
    <property type="evidence" value="ECO:0007669"/>
    <property type="project" value="UniProtKB-UniRule"/>
</dbReference>
<evidence type="ECO:0000313" key="14">
    <source>
        <dbReference type="EMBL" id="SER52714.1"/>
    </source>
</evidence>
<evidence type="ECO:0000256" key="4">
    <source>
        <dbReference type="ARBA" id="ARBA00022793"/>
    </source>
</evidence>
<proteinExistence type="inferred from homology"/>
<dbReference type="STRING" id="1464123.SAMN05444126_10266"/>
<feature type="binding site" evidence="9 11">
    <location>
        <position position="213"/>
    </location>
    <ligand>
        <name>substrate</name>
    </ligand>
</feature>
<evidence type="ECO:0000256" key="5">
    <source>
        <dbReference type="ARBA" id="ARBA00022975"/>
    </source>
</evidence>
<comment type="function">
    <text evidence="1 9">Catalyzes the decarboxylation of orotidine 5'-monophosphate (OMP) to uridine 5'-monophosphate (UMP).</text>
</comment>
<gene>
    <name evidence="9" type="primary">pyrF</name>
    <name evidence="14" type="ORF">SAMN05444126_10266</name>
</gene>
<dbReference type="HAMAP" id="MF_01200_B">
    <property type="entry name" value="OMPdecase_type1_B"/>
    <property type="match status" value="1"/>
</dbReference>
<comment type="caution">
    <text evidence="14">The sequence shown here is derived from an EMBL/GenBank/DDBJ whole genome shotgun (WGS) entry which is preliminary data.</text>
</comment>
<keyword evidence="5 9" id="KW-0665">Pyrimidine biosynthesis</keyword>
<evidence type="ECO:0000256" key="2">
    <source>
        <dbReference type="ARBA" id="ARBA00004861"/>
    </source>
</evidence>
<dbReference type="EC" id="4.1.1.23" evidence="9"/>
<dbReference type="GO" id="GO:0004590">
    <property type="term" value="F:orotidine-5'-phosphate decarboxylase activity"/>
    <property type="evidence" value="ECO:0007669"/>
    <property type="project" value="UniProtKB-UniRule"/>
</dbReference>
<dbReference type="OrthoDB" id="9806203at2"/>
<feature type="binding site" evidence="9 11">
    <location>
        <position position="212"/>
    </location>
    <ligand>
        <name>substrate</name>
    </ligand>
</feature>
<feature type="active site" description="For OMPdecase activity" evidence="10">
    <location>
        <position position="65"/>
    </location>
</feature>
<dbReference type="AlphaFoldDB" id="A0A1H9PX01"/>
<comment type="similarity">
    <text evidence="8 9">Belongs to the OMP decarboxylase family. Type 1 subfamily.</text>
</comment>
<feature type="active site" description="For OMPdecase activity" evidence="10">
    <location>
        <position position="62"/>
    </location>
</feature>
<evidence type="ECO:0000259" key="13">
    <source>
        <dbReference type="SMART" id="SM00934"/>
    </source>
</evidence>
<keyword evidence="15" id="KW-1185">Reference proteome</keyword>
<evidence type="ECO:0000256" key="8">
    <source>
        <dbReference type="ARBA" id="ARBA00061012"/>
    </source>
</evidence>
<dbReference type="NCBIfam" id="NF001273">
    <property type="entry name" value="PRK00230.1"/>
    <property type="match status" value="1"/>
</dbReference>
<feature type="active site" description="Proton donor" evidence="9">
    <location>
        <position position="62"/>
    </location>
</feature>
<feature type="binding site" evidence="9 11">
    <location>
        <position position="123"/>
    </location>
    <ligand>
        <name>substrate</name>
    </ligand>
</feature>
<dbReference type="InterPro" id="IPR011060">
    <property type="entry name" value="RibuloseP-bd_barrel"/>
</dbReference>